<organism evidence="1 2">
    <name type="scientific">Naganishia friedmannii</name>
    <dbReference type="NCBI Taxonomy" id="89922"/>
    <lineage>
        <taxon>Eukaryota</taxon>
        <taxon>Fungi</taxon>
        <taxon>Dikarya</taxon>
        <taxon>Basidiomycota</taxon>
        <taxon>Agaricomycotina</taxon>
        <taxon>Tremellomycetes</taxon>
        <taxon>Filobasidiales</taxon>
        <taxon>Filobasidiaceae</taxon>
        <taxon>Naganishia</taxon>
    </lineage>
</organism>
<reference evidence="1" key="1">
    <citation type="submission" date="2023-04" db="EMBL/GenBank/DDBJ databases">
        <title>Draft Genome sequencing of Naganishia species isolated from polar environments using Oxford Nanopore Technology.</title>
        <authorList>
            <person name="Leo P."/>
            <person name="Venkateswaran K."/>
        </authorList>
    </citation>
    <scope>NUCLEOTIDE SEQUENCE</scope>
    <source>
        <strain evidence="1">MNA-CCFEE 5423</strain>
    </source>
</reference>
<accession>A0ACC2V9Q4</accession>
<proteinExistence type="predicted"/>
<protein>
    <submittedName>
        <fullName evidence="1">Uncharacterized protein</fullName>
    </submittedName>
</protein>
<sequence>MDCSAGSTRNEAEIGIPPLQTPEVFSFPYTKPYDIQVQLMRVVFEAIENGKIAIVESPTGTGKSLTLLTSTLTWLKANEKRLQEHSMSEFERRLKEAGNDDPPWVIQHSLQAHLQDLKSKESTNLERLAKAREKELERRRNAKLIGFGGRTKRQRIQGPDESTSRATGSIGHKSDSGITTDDDDQFLPLNTGSSGGSRLDQGDDNVSAEVKALLQQFKTKATEEEDVEEERPKIFYTSRTHTQLRQLTSELLKTTFACIPEESDPSIDPPTTSADAVFSNGSIGDQVDIPTRMVPLASRRQLCINEKAVPKDIEDIVQLGKQVKVCPYYATRNSVKQAELVTMPYNLLLQKSARETMGISLKDQVVVVDEAHNLIDTLLSIHSVSISLERLGIALGQLDVYLRKFKNRLKPEHSLHVKQMTAMVRGLIDVASAWASQDNDSTTSYSAKEELFSINDLTNKMKGGADQINIVSLCRYLKDSQLARKISGYAEKLMLDNADTKTKGSGSSPYSAISAFRQVETFLLSLTDADLDGRIIISRSAVAKSQEPGRDPDSSRVTLRYMLLNPAEHFQSVIDEARCVVLAGGTMEPLSDFYLQLFPSIPRTRFSNLSCAHVIPRENLLTQVILQGPSKKELEFKFDKRGDPSLLVELGTLLANIINLVPDGVVIFLPSYSFLGKLKEVWQGNGTLNRLDAKKKLFFEPQSSAEVDSTLTQYADAIAKKETKRTGAIMFAVVGGKLSEGINFSDQLGRCVVMVGLPFANMGSVELRERMKYVEGLPNAGKNAGQELYEKLPKWIGQDLKVGNFPEAMRNVAGFFKAKKAHA</sequence>
<gene>
    <name evidence="1" type="ORF">QFC21_005482</name>
</gene>
<dbReference type="EMBL" id="JASBWT010000021">
    <property type="protein sequence ID" value="KAJ9095611.1"/>
    <property type="molecule type" value="Genomic_DNA"/>
</dbReference>
<evidence type="ECO:0000313" key="1">
    <source>
        <dbReference type="EMBL" id="KAJ9095611.1"/>
    </source>
</evidence>
<evidence type="ECO:0000313" key="2">
    <source>
        <dbReference type="Proteomes" id="UP001227268"/>
    </source>
</evidence>
<name>A0ACC2V9Q4_9TREE</name>
<keyword evidence="2" id="KW-1185">Reference proteome</keyword>
<comment type="caution">
    <text evidence="1">The sequence shown here is derived from an EMBL/GenBank/DDBJ whole genome shotgun (WGS) entry which is preliminary data.</text>
</comment>
<dbReference type="Proteomes" id="UP001227268">
    <property type="component" value="Unassembled WGS sequence"/>
</dbReference>